<reference evidence="1 2" key="1">
    <citation type="submission" date="2018-11" db="EMBL/GenBank/DDBJ databases">
        <title>Draft genome sequence of Ferruginibacter sp. BO-59.</title>
        <authorList>
            <person name="Im W.T."/>
        </authorList>
    </citation>
    <scope>NUCLEOTIDE SEQUENCE [LARGE SCALE GENOMIC DNA]</scope>
    <source>
        <strain evidence="1 2">BO-59</strain>
    </source>
</reference>
<dbReference type="NCBIfam" id="NF047593">
    <property type="entry name" value="IS66_ISAeme5_TnpA"/>
    <property type="match status" value="1"/>
</dbReference>
<comment type="caution">
    <text evidence="1">The sequence shown here is derived from an EMBL/GenBank/DDBJ whole genome shotgun (WGS) entry which is preliminary data.</text>
</comment>
<protein>
    <submittedName>
        <fullName evidence="1">Uncharacterized protein</fullName>
    </submittedName>
</protein>
<dbReference type="Proteomes" id="UP000267223">
    <property type="component" value="Unassembled WGS sequence"/>
</dbReference>
<gene>
    <name evidence="1" type="ORF">EFY79_21175</name>
</gene>
<proteinExistence type="predicted"/>
<name>A0A3M9MZD6_9BACT</name>
<evidence type="ECO:0000313" key="2">
    <source>
        <dbReference type="Proteomes" id="UP000267223"/>
    </source>
</evidence>
<dbReference type="AlphaFoldDB" id="A0A3M9MZD6"/>
<evidence type="ECO:0000313" key="1">
    <source>
        <dbReference type="EMBL" id="RNI30911.1"/>
    </source>
</evidence>
<accession>A0A3M9MZD6</accession>
<dbReference type="EMBL" id="RJJR01000040">
    <property type="protein sequence ID" value="RNI30911.1"/>
    <property type="molecule type" value="Genomic_DNA"/>
</dbReference>
<organism evidence="1 2">
    <name type="scientific">Hanamia caeni</name>
    <dbReference type="NCBI Taxonomy" id="2294116"/>
    <lineage>
        <taxon>Bacteria</taxon>
        <taxon>Pseudomonadati</taxon>
        <taxon>Bacteroidota</taxon>
        <taxon>Chitinophagia</taxon>
        <taxon>Chitinophagales</taxon>
        <taxon>Chitinophagaceae</taxon>
        <taxon>Hanamia</taxon>
    </lineage>
</organism>
<keyword evidence="2" id="KW-1185">Reference proteome</keyword>
<sequence length="100" mass="11899">MRNNPEVRQQMFQLIEQFKQSGLSQNAFCEQQSIRFHKFYYWYKCYRRVNDIPDENNGGFVKLQIEKTMVASSVEMHFPGGVRILFHEPVSSNYLKTLIS</sequence>